<sequence>MEHEQWDAILASVLPRYGVQVRGIEPLDDTTALIISDRGAKRLRIDTDERRVHRRHALWEHLAKQGFRRVPRHIRTLYGEAIVQADGAFCTLSDEWEGRVPEVMPLDMRLAGRNLARLHQVVKGLELGEEIALPKRHGTWLTRFAKVGDELEQRYVNWNEFRQRNALQDRFVEHFEWIAEQVGIAVEGLTAGRYEELARRAEQEGAFALGEYRLNDLRIDYEGRVATLHIDDAVADLPLYDAAKFALGLVERGENQMATLFLDSYAETMGLSQQEVVVIDSYLAFPHAAYRHLSQYNRLKRGADVFAERLESAVREAQSRLPMLYGAGSARWV</sequence>
<dbReference type="PANTHER" id="PTHR39179:SF3">
    <property type="entry name" value="COTS-RELATED PROTEIN"/>
    <property type="match status" value="1"/>
</dbReference>
<evidence type="ECO:0008006" key="3">
    <source>
        <dbReference type="Google" id="ProtNLM"/>
    </source>
</evidence>
<accession>A0ABT3X395</accession>
<organism evidence="1 2">
    <name type="scientific">Tumebacillus lacus</name>
    <dbReference type="NCBI Taxonomy" id="2995335"/>
    <lineage>
        <taxon>Bacteria</taxon>
        <taxon>Bacillati</taxon>
        <taxon>Bacillota</taxon>
        <taxon>Bacilli</taxon>
        <taxon>Bacillales</taxon>
        <taxon>Alicyclobacillaceae</taxon>
        <taxon>Tumebacillus</taxon>
    </lineage>
</organism>
<protein>
    <recommendedName>
        <fullName evidence="3">Aminoglycoside phosphotransferase domain-containing protein</fullName>
    </recommendedName>
</protein>
<name>A0ABT3X395_9BACL</name>
<dbReference type="SUPFAM" id="SSF56112">
    <property type="entry name" value="Protein kinase-like (PK-like)"/>
    <property type="match status" value="1"/>
</dbReference>
<evidence type="ECO:0000313" key="1">
    <source>
        <dbReference type="EMBL" id="MCX7571374.1"/>
    </source>
</evidence>
<evidence type="ECO:0000313" key="2">
    <source>
        <dbReference type="Proteomes" id="UP001208017"/>
    </source>
</evidence>
<dbReference type="RefSeq" id="WP_267152622.1">
    <property type="nucleotide sequence ID" value="NZ_JAPMLT010000010.1"/>
</dbReference>
<keyword evidence="2" id="KW-1185">Reference proteome</keyword>
<reference evidence="1 2" key="1">
    <citation type="submission" date="2022-11" db="EMBL/GenBank/DDBJ databases">
        <title>Study of microbial diversity in lake waters.</title>
        <authorList>
            <person name="Zhang J."/>
        </authorList>
    </citation>
    <scope>NUCLEOTIDE SEQUENCE [LARGE SCALE GENOMIC DNA]</scope>
    <source>
        <strain evidence="1 2">DT12</strain>
    </source>
</reference>
<comment type="caution">
    <text evidence="1">The sequence shown here is derived from an EMBL/GenBank/DDBJ whole genome shotgun (WGS) entry which is preliminary data.</text>
</comment>
<proteinExistence type="predicted"/>
<dbReference type="InterPro" id="IPR011009">
    <property type="entry name" value="Kinase-like_dom_sf"/>
</dbReference>
<dbReference type="PANTHER" id="PTHR39179">
    <property type="entry name" value="SPORE COAT PROTEIN I"/>
    <property type="match status" value="1"/>
</dbReference>
<dbReference type="InterPro" id="IPR047175">
    <property type="entry name" value="CotS-like"/>
</dbReference>
<dbReference type="Gene3D" id="3.90.1200.10">
    <property type="match status" value="1"/>
</dbReference>
<dbReference type="EMBL" id="JAPMLT010000010">
    <property type="protein sequence ID" value="MCX7571374.1"/>
    <property type="molecule type" value="Genomic_DNA"/>
</dbReference>
<dbReference type="Gene3D" id="3.30.200.20">
    <property type="entry name" value="Phosphorylase Kinase, domain 1"/>
    <property type="match status" value="1"/>
</dbReference>
<gene>
    <name evidence="1" type="ORF">OS242_15600</name>
</gene>
<dbReference type="Proteomes" id="UP001208017">
    <property type="component" value="Unassembled WGS sequence"/>
</dbReference>